<dbReference type="GO" id="GO:0006405">
    <property type="term" value="P:RNA export from nucleus"/>
    <property type="evidence" value="ECO:0007669"/>
    <property type="project" value="TreeGrafter"/>
</dbReference>
<dbReference type="GO" id="GO:0017056">
    <property type="term" value="F:structural constituent of nuclear pore"/>
    <property type="evidence" value="ECO:0007669"/>
    <property type="project" value="InterPro"/>
</dbReference>
<dbReference type="PANTHER" id="PTHR31431">
    <property type="entry name" value="NUCLEOPORIN NUP188 HOMOLOG"/>
    <property type="match status" value="1"/>
</dbReference>
<organism evidence="2">
    <name type="scientific">Mesocestoides corti</name>
    <name type="common">Flatworm</name>
    <dbReference type="NCBI Taxonomy" id="53468"/>
    <lineage>
        <taxon>Eukaryota</taxon>
        <taxon>Metazoa</taxon>
        <taxon>Spiralia</taxon>
        <taxon>Lophotrochozoa</taxon>
        <taxon>Platyhelminthes</taxon>
        <taxon>Cestoda</taxon>
        <taxon>Eucestoda</taxon>
        <taxon>Cyclophyllidea</taxon>
        <taxon>Mesocestoididae</taxon>
        <taxon>Mesocestoides</taxon>
    </lineage>
</organism>
<dbReference type="AlphaFoldDB" id="A0A5K3FJE9"/>
<dbReference type="PANTHER" id="PTHR31431:SF1">
    <property type="entry name" value="NUCLEOPORIN NUP188"/>
    <property type="match status" value="1"/>
</dbReference>
<proteinExistence type="predicted"/>
<reference evidence="2" key="1">
    <citation type="submission" date="2019-11" db="UniProtKB">
        <authorList>
            <consortium name="WormBaseParasite"/>
        </authorList>
    </citation>
    <scope>IDENTIFICATION</scope>
</reference>
<accession>A0A5K3FJE9</accession>
<protein>
    <submittedName>
        <fullName evidence="2">BEACH domain-containing protein</fullName>
    </submittedName>
</protein>
<dbReference type="InterPro" id="IPR044840">
    <property type="entry name" value="Nup188"/>
</dbReference>
<dbReference type="WBParaSite" id="MCU_008303-RA">
    <property type="protein sequence ID" value="MCU_008303-RA"/>
    <property type="gene ID" value="MCU_008303"/>
</dbReference>
<name>A0A5K3FJE9_MESCO</name>
<sequence>MFFSRKEFSCLSTVCRQIIDRIRSLQCFILIRAGRLDDRCLYASGCQSDKHFMRQNHSRLLTSVSSLSRSPSNAPLLLLAAVCGSAFATTPADLATASNYAAVAIQELDVFGYLCDLLCEPKPLTMAARTTSFASSPFELFVIPESLSVVSLCSHLAVFDLLTLMASQIALDSLGSHRNTFIRLLAKTLSVVVQCRGGGDAGGGKDGGKTLQPAGIGERVLAIVEDLAQRFPVDLDFLHLCIALLNTSGSCAAANENDQDMAQLVTQLISSVPYFAQPSDPTTLEDLAHVHDSDVNGSGTVSLIRQHWVLPPDWLDVGTCAKYKKGSQNPLAICLPAGTVGFLRQEGKVVVWQHEYSVWPVLNAIVASAEHVLSRENAEQAASSPELTSSECSASISAFPDLPTAVSRLVTCLDFVNACLLTKIEPVRCLVLTDVVWGLVTRVFTEYLSAERETPVGQLLAMLAADHLLPCLIRLTASSAAYALTPSTDGDQVAELFNKLSNSVFRRLLVDRILLPAAVPANAASSQLAQQVGTYTLSDSCFLRFVALSSSSTTPSWMTAEASASTAYRLVSSYLDLALSLLSAEKTAFFSDSDSFSSDVLEEDLVGDETRSPLLACLVFCFEFLIEAGGSNGASGFAIIPKLLQGSPDRGIGILCLVNKALLFLVELLTSYSPPDHDDGDGDDVEKKGKSDSSTSPSCLAPLRFRDLQAYAHRVLSSSRPLMDCLVSLTSVPASSLPISPQSAEFDFLRFSTRPEDEQIGGASALGQHRVQSTWLAFTLLHSVFPSDRNNSSPLLKALNTVGDLRACNDDVAMPYLLKVLTFLDVSCGVGLTRAAVNLLKKMIQFPGKLVTPYLHDIQPELQQLILVRLSSPTEDQITRTGLYDWLSVAVLYDVINGLAIAPFSGPGFTLVRMLSSYASSGDDDAGAHVGSLRDGVIATLDLIAKESGVQCVNLYWSVLKLISAIWTQPMNPFRVQFCEIPNFWQSLSKPFFKHMASYESSKR</sequence>
<dbReference type="GO" id="GO:0006606">
    <property type="term" value="P:protein import into nucleus"/>
    <property type="evidence" value="ECO:0007669"/>
    <property type="project" value="TreeGrafter"/>
</dbReference>
<evidence type="ECO:0000256" key="1">
    <source>
        <dbReference type="SAM" id="MobiDB-lite"/>
    </source>
</evidence>
<evidence type="ECO:0000313" key="2">
    <source>
        <dbReference type="WBParaSite" id="MCU_008303-RA"/>
    </source>
</evidence>
<dbReference type="GO" id="GO:0044611">
    <property type="term" value="C:nuclear pore inner ring"/>
    <property type="evidence" value="ECO:0007669"/>
    <property type="project" value="TreeGrafter"/>
</dbReference>
<feature type="region of interest" description="Disordered" evidence="1">
    <location>
        <begin position="676"/>
        <end position="697"/>
    </location>
</feature>